<feature type="region of interest" description="Disordered" evidence="1">
    <location>
        <begin position="1"/>
        <end position="34"/>
    </location>
</feature>
<protein>
    <submittedName>
        <fullName evidence="2">Uncharacterized protein</fullName>
    </submittedName>
</protein>
<dbReference type="Proteomes" id="UP000009319">
    <property type="component" value="Unassembled WGS sequence"/>
</dbReference>
<dbReference type="AlphaFoldDB" id="K0PWU1"/>
<evidence type="ECO:0000313" key="2">
    <source>
        <dbReference type="EMBL" id="CCM74284.1"/>
    </source>
</evidence>
<dbReference type="EMBL" id="CANI01000002">
    <property type="protein sequence ID" value="CCM74284.1"/>
    <property type="molecule type" value="Genomic_DNA"/>
</dbReference>
<organism evidence="2 3">
    <name type="scientific">Rhizobium mesoamericanum STM3625</name>
    <dbReference type="NCBI Taxonomy" id="1211777"/>
    <lineage>
        <taxon>Bacteria</taxon>
        <taxon>Pseudomonadati</taxon>
        <taxon>Pseudomonadota</taxon>
        <taxon>Alphaproteobacteria</taxon>
        <taxon>Hyphomicrobiales</taxon>
        <taxon>Rhizobiaceae</taxon>
        <taxon>Rhizobium/Agrobacterium group</taxon>
        <taxon>Rhizobium</taxon>
    </lineage>
</organism>
<evidence type="ECO:0000256" key="1">
    <source>
        <dbReference type="SAM" id="MobiDB-lite"/>
    </source>
</evidence>
<evidence type="ECO:0000313" key="3">
    <source>
        <dbReference type="Proteomes" id="UP000009319"/>
    </source>
</evidence>
<gene>
    <name evidence="2" type="ORF">BN77_1402</name>
</gene>
<sequence>MRKSSGFLSWIEGLPGSEHGPQDGDASAGQDDDGLGVMFSLWPFPVVEGFGEWVSGGDGAEGTLEEYPLEGLIAAKCAAPVPGFSGLADDGRQPSGIAR</sequence>
<dbReference type="STRING" id="1211777.BN77_1402"/>
<name>K0PWU1_9HYPH</name>
<proteinExistence type="predicted"/>
<dbReference type="HOGENOM" id="CLU_2318198_0_0_5"/>
<comment type="caution">
    <text evidence="2">The sequence shown here is derived from an EMBL/GenBank/DDBJ whole genome shotgun (WGS) entry which is preliminary data.</text>
</comment>
<keyword evidence="3" id="KW-1185">Reference proteome</keyword>
<accession>K0PWU1</accession>
<reference evidence="2 3" key="1">
    <citation type="journal article" date="2013" name="Genome Announc.">
        <title>Draft Genome Sequence of Rhizobium mesoamericanum STM3625, a Nitrogen-Fixing Symbiont of Mimosa pudica Isolated in French Guiana (South America).</title>
        <authorList>
            <person name="Moulin L."/>
            <person name="Mornico D."/>
            <person name="Melkonian R."/>
            <person name="Klonowska A."/>
        </authorList>
    </citation>
    <scope>NUCLEOTIDE SEQUENCE [LARGE SCALE GENOMIC DNA]</scope>
    <source>
        <strain evidence="2 3">STM3625</strain>
    </source>
</reference>